<evidence type="ECO:0000313" key="6">
    <source>
        <dbReference type="EMBL" id="CUX29335.1"/>
    </source>
</evidence>
<dbReference type="CDD" id="cd01184">
    <property type="entry name" value="INT_C_like_1"/>
    <property type="match status" value="1"/>
</dbReference>
<name>A0A1S7Q068_9HYPH</name>
<dbReference type="PANTHER" id="PTHR30349:SF41">
    <property type="entry name" value="INTEGRASE_RECOMBINASE PROTEIN MJ0367-RELATED"/>
    <property type="match status" value="1"/>
</dbReference>
<dbReference type="PROSITE" id="PS51898">
    <property type="entry name" value="TYR_RECOMBINASE"/>
    <property type="match status" value="1"/>
</dbReference>
<dbReference type="InterPro" id="IPR013762">
    <property type="entry name" value="Integrase-like_cat_sf"/>
</dbReference>
<keyword evidence="2" id="KW-0229">DNA integration</keyword>
<reference evidence="7" key="1">
    <citation type="submission" date="2016-01" db="EMBL/GenBank/DDBJ databases">
        <authorList>
            <person name="Regsiter A."/>
            <person name="william w."/>
        </authorList>
    </citation>
    <scope>NUCLEOTIDE SEQUENCE [LARGE SCALE GENOMIC DNA]</scope>
    <source>
        <strain evidence="7">CFBP 6623</strain>
    </source>
</reference>
<keyword evidence="4" id="KW-0233">DNA recombination</keyword>
<feature type="domain" description="Tyr recombinase" evidence="5">
    <location>
        <begin position="450"/>
        <end position="649"/>
    </location>
</feature>
<evidence type="ECO:0000313" key="7">
    <source>
        <dbReference type="Proteomes" id="UP000191988"/>
    </source>
</evidence>
<keyword evidence="3" id="KW-0238">DNA-binding</keyword>
<dbReference type="EMBL" id="FBWK01000031">
    <property type="protein sequence ID" value="CUX29335.1"/>
    <property type="molecule type" value="Genomic_DNA"/>
</dbReference>
<dbReference type="Pfam" id="PF00589">
    <property type="entry name" value="Phage_integrase"/>
    <property type="match status" value="1"/>
</dbReference>
<organism evidence="6 7">
    <name type="scientific">Agrobacterium tomkonis CFBP 6623</name>
    <dbReference type="NCBI Taxonomy" id="1183432"/>
    <lineage>
        <taxon>Bacteria</taxon>
        <taxon>Pseudomonadati</taxon>
        <taxon>Pseudomonadota</taxon>
        <taxon>Alphaproteobacteria</taxon>
        <taxon>Hyphomicrobiales</taxon>
        <taxon>Rhizobiaceae</taxon>
        <taxon>Rhizobium/Agrobacterium group</taxon>
        <taxon>Agrobacterium</taxon>
        <taxon>Agrobacterium tumefaciens complex</taxon>
    </lineage>
</organism>
<evidence type="ECO:0000256" key="4">
    <source>
        <dbReference type="ARBA" id="ARBA00023172"/>
    </source>
</evidence>
<gene>
    <name evidence="6" type="ORF">AGR3A_Cc370069</name>
</gene>
<dbReference type="STRING" id="1183432.AGR3A_Cc370069"/>
<dbReference type="PANTHER" id="PTHR30349">
    <property type="entry name" value="PHAGE INTEGRASE-RELATED"/>
    <property type="match status" value="1"/>
</dbReference>
<evidence type="ECO:0000259" key="5">
    <source>
        <dbReference type="PROSITE" id="PS51898"/>
    </source>
</evidence>
<comment type="similarity">
    <text evidence="1">Belongs to the 'phage' integrase family.</text>
</comment>
<dbReference type="InterPro" id="IPR011010">
    <property type="entry name" value="DNA_brk_join_enz"/>
</dbReference>
<dbReference type="RefSeq" id="WP_080842248.1">
    <property type="nucleotide sequence ID" value="NZ_LT009723.1"/>
</dbReference>
<evidence type="ECO:0000256" key="3">
    <source>
        <dbReference type="ARBA" id="ARBA00023125"/>
    </source>
</evidence>
<dbReference type="GO" id="GO:0006310">
    <property type="term" value="P:DNA recombination"/>
    <property type="evidence" value="ECO:0007669"/>
    <property type="project" value="UniProtKB-KW"/>
</dbReference>
<accession>A0A1S7Q068</accession>
<dbReference type="SUPFAM" id="SSF56349">
    <property type="entry name" value="DNA breaking-rejoining enzymes"/>
    <property type="match status" value="1"/>
</dbReference>
<evidence type="ECO:0000256" key="1">
    <source>
        <dbReference type="ARBA" id="ARBA00008857"/>
    </source>
</evidence>
<sequence>MATIQHVYKRGSVYWWRRRLPLGTGVHAWVRLEISLHTKELGRARVVAPEVTLASHRLLPSLRHNMISPEDAKKILIQAAKQHSFHLDAMMAIGSGAGVDAANKRQTEIRTGWAFRLFAAQGINARVGPDEEREMRAAGLDDEMVQGVCETIAFLSTNGFGQIGRRQLEAILKEHNIAPAEAHILQAEQLCLRGMSAALLNTERRWSGVRPDDIALLNAALIGDMAAAAASHAAPTPAMSQQTSVAPLANRTALSFSQPVAPPAKVVTPVSAIAVAASPAETEDEIDLDDEDEAELELQESDRGLVEIVRQAAEEKVAIGEWRSDMIKQQVSVARLFVRFVGHDQPARMQQTNISEFRSMLFKLPKNHGRSPKDHIIPLSELLARAKGLPPEEVGLSPGTINRYMTQISNIVDICKHAGYPFGNFEGVSGLRAKRRGDVRNERGRFSTEEIRTIFSLPVWEGAASFDERFASGEEVFHDAAYWVPLLAIYIGARREEMCGLLLSEVETDQGLPCIRIEKNSMRKLKNEQSKRRVPVHPELIRLGFLRYVEELRTLGHELLFPELKAACATTPMGDVFDDSWQKIRAAALPRAKEEGKVLHSLRHWCNDEMKQAGTQAEIRKDILGHSNEGVNEGRYTNPARLRVMADALSTLPLPTAHLKARPIHLTESVLTHASRPARARKSAT</sequence>
<evidence type="ECO:0000256" key="2">
    <source>
        <dbReference type="ARBA" id="ARBA00022908"/>
    </source>
</evidence>
<dbReference type="InterPro" id="IPR050090">
    <property type="entry name" value="Tyrosine_recombinase_XerCD"/>
</dbReference>
<protein>
    <submittedName>
        <fullName evidence="6">Phage integrase family protein</fullName>
    </submittedName>
</protein>
<dbReference type="AlphaFoldDB" id="A0A1S7Q068"/>
<dbReference type="GO" id="GO:0003677">
    <property type="term" value="F:DNA binding"/>
    <property type="evidence" value="ECO:0007669"/>
    <property type="project" value="UniProtKB-KW"/>
</dbReference>
<dbReference type="InterPro" id="IPR002104">
    <property type="entry name" value="Integrase_catalytic"/>
</dbReference>
<proteinExistence type="inferred from homology"/>
<dbReference type="Proteomes" id="UP000191988">
    <property type="component" value="Unassembled WGS sequence"/>
</dbReference>
<dbReference type="GO" id="GO:0015074">
    <property type="term" value="P:DNA integration"/>
    <property type="evidence" value="ECO:0007669"/>
    <property type="project" value="UniProtKB-KW"/>
</dbReference>
<dbReference type="Gene3D" id="1.10.443.10">
    <property type="entry name" value="Intergrase catalytic core"/>
    <property type="match status" value="1"/>
</dbReference>
<keyword evidence="7" id="KW-1185">Reference proteome</keyword>